<evidence type="ECO:0000256" key="4">
    <source>
        <dbReference type="ARBA" id="ARBA00022475"/>
    </source>
</evidence>
<dbReference type="SUPFAM" id="SSF55874">
    <property type="entry name" value="ATPase domain of HSP90 chaperone/DNA topoisomerase II/histidine kinase"/>
    <property type="match status" value="1"/>
</dbReference>
<evidence type="ECO:0000313" key="16">
    <source>
        <dbReference type="EMBL" id="MCR2804148.1"/>
    </source>
</evidence>
<dbReference type="SMART" id="SM00388">
    <property type="entry name" value="HisKA"/>
    <property type="match status" value="1"/>
</dbReference>
<dbReference type="Gene3D" id="1.10.287.130">
    <property type="match status" value="1"/>
</dbReference>
<keyword evidence="12" id="KW-0902">Two-component regulatory system</keyword>
<dbReference type="PANTHER" id="PTHR43065:SF46">
    <property type="entry name" value="C4-DICARBOXYLATE TRANSPORT SENSOR PROTEIN DCTB"/>
    <property type="match status" value="1"/>
</dbReference>
<feature type="transmembrane region" description="Helical" evidence="14">
    <location>
        <begin position="37"/>
        <end position="56"/>
    </location>
</feature>
<dbReference type="InterPro" id="IPR005467">
    <property type="entry name" value="His_kinase_dom"/>
</dbReference>
<keyword evidence="11 14" id="KW-1133">Transmembrane helix</keyword>
<dbReference type="PROSITE" id="PS50109">
    <property type="entry name" value="HIS_KIN"/>
    <property type="match status" value="1"/>
</dbReference>
<evidence type="ECO:0000256" key="6">
    <source>
        <dbReference type="ARBA" id="ARBA00022679"/>
    </source>
</evidence>
<comment type="subcellular location">
    <subcellularLocation>
        <location evidence="2">Cell membrane</location>
        <topology evidence="2">Multi-pass membrane protein</topology>
    </subcellularLocation>
</comment>
<keyword evidence="6" id="KW-0808">Transferase</keyword>
<evidence type="ECO:0000256" key="9">
    <source>
        <dbReference type="ARBA" id="ARBA00022777"/>
    </source>
</evidence>
<gene>
    <name evidence="16" type="ORF">NQZ67_09680</name>
</gene>
<dbReference type="InterPro" id="IPR003594">
    <property type="entry name" value="HATPase_dom"/>
</dbReference>
<keyword evidence="10" id="KW-0067">ATP-binding</keyword>
<name>A0A9X2MLF1_9BACL</name>
<dbReference type="Pfam" id="PF02518">
    <property type="entry name" value="HATPase_c"/>
    <property type="match status" value="1"/>
</dbReference>
<organism evidence="16 17">
    <name type="scientific">Paenibacillus soyae</name>
    <dbReference type="NCBI Taxonomy" id="2969249"/>
    <lineage>
        <taxon>Bacteria</taxon>
        <taxon>Bacillati</taxon>
        <taxon>Bacillota</taxon>
        <taxon>Bacilli</taxon>
        <taxon>Bacillales</taxon>
        <taxon>Paenibacillaceae</taxon>
        <taxon>Paenibacillus</taxon>
    </lineage>
</organism>
<evidence type="ECO:0000256" key="3">
    <source>
        <dbReference type="ARBA" id="ARBA00012438"/>
    </source>
</evidence>
<keyword evidence="13 14" id="KW-0472">Membrane</keyword>
<evidence type="ECO:0000256" key="5">
    <source>
        <dbReference type="ARBA" id="ARBA00022553"/>
    </source>
</evidence>
<dbReference type="PRINTS" id="PR00344">
    <property type="entry name" value="BCTRLSENSOR"/>
</dbReference>
<evidence type="ECO:0000256" key="11">
    <source>
        <dbReference type="ARBA" id="ARBA00022989"/>
    </source>
</evidence>
<evidence type="ECO:0000256" key="2">
    <source>
        <dbReference type="ARBA" id="ARBA00004651"/>
    </source>
</evidence>
<dbReference type="InterPro" id="IPR004358">
    <property type="entry name" value="Sig_transdc_His_kin-like_C"/>
</dbReference>
<dbReference type="InterPro" id="IPR036890">
    <property type="entry name" value="HATPase_C_sf"/>
</dbReference>
<dbReference type="GO" id="GO:0005886">
    <property type="term" value="C:plasma membrane"/>
    <property type="evidence" value="ECO:0007669"/>
    <property type="project" value="UniProtKB-SubCell"/>
</dbReference>
<comment type="catalytic activity">
    <reaction evidence="1">
        <text>ATP + protein L-histidine = ADP + protein N-phospho-L-histidine.</text>
        <dbReference type="EC" id="2.7.13.3"/>
    </reaction>
</comment>
<feature type="transmembrane region" description="Helical" evidence="14">
    <location>
        <begin position="162"/>
        <end position="182"/>
    </location>
</feature>
<feature type="transmembrane region" description="Helical" evidence="14">
    <location>
        <begin position="68"/>
        <end position="88"/>
    </location>
</feature>
<evidence type="ECO:0000256" key="8">
    <source>
        <dbReference type="ARBA" id="ARBA00022741"/>
    </source>
</evidence>
<accession>A0A9X2MLF1</accession>
<keyword evidence="5" id="KW-0597">Phosphoprotein</keyword>
<dbReference type="GO" id="GO:0005524">
    <property type="term" value="F:ATP binding"/>
    <property type="evidence" value="ECO:0007669"/>
    <property type="project" value="UniProtKB-KW"/>
</dbReference>
<evidence type="ECO:0000256" key="1">
    <source>
        <dbReference type="ARBA" id="ARBA00000085"/>
    </source>
</evidence>
<keyword evidence="4" id="KW-1003">Cell membrane</keyword>
<dbReference type="InterPro" id="IPR036097">
    <property type="entry name" value="HisK_dim/P_sf"/>
</dbReference>
<dbReference type="CDD" id="cd00082">
    <property type="entry name" value="HisKA"/>
    <property type="match status" value="1"/>
</dbReference>
<reference evidence="16" key="1">
    <citation type="submission" date="2022-08" db="EMBL/GenBank/DDBJ databases">
        <title>The genomic sequence of strain Paenibacillus sp. SCIV0701.</title>
        <authorList>
            <person name="Zhao H."/>
        </authorList>
    </citation>
    <scope>NUCLEOTIDE SEQUENCE</scope>
    <source>
        <strain evidence="16">SCIV0701</strain>
    </source>
</reference>
<dbReference type="Pfam" id="PF00512">
    <property type="entry name" value="HisKA"/>
    <property type="match status" value="1"/>
</dbReference>
<sequence length="420" mass="47175">MQIVKDFLLNVLIVSLPFILYPYLYRLKERRMVYRTLLAILFAVSIIVTMCFPVGLNGINYDLRSVPLAVGSLYGGGWVALALFGTLVLGRELLGFPDTGWYLLAMIPTYCCALLAIRCFRTTSVRWKIGIAFIMCSLIKLITLPLYYAFTDSPLNVFGDPLAMMFLYLFQGVLAGLFVYMIEFLNNYYQMQEEVVRSEKMRLVSEMAASVAHEIRNPLTAVRGFIHLLGAPGVNEEKRIFYRDICFTELERAELIISDYLSLARTDPETVETIDVNAEVNYLTNILLTYANLNNIKLLAELPDSAPLHTRGDRIKFRQALINIGKNAIEAMPDGGTLELRAERRFNKAVLHITDTGCGMTPAQVSRLGTPFYSTKEKGTGLGTMISFSIIKKMEGKIEVKSEEGKGTKFTLVLPEAKAE</sequence>
<keyword evidence="8" id="KW-0547">Nucleotide-binding</keyword>
<comment type="caution">
    <text evidence="16">The sequence shown here is derived from an EMBL/GenBank/DDBJ whole genome shotgun (WGS) entry which is preliminary data.</text>
</comment>
<evidence type="ECO:0000256" key="13">
    <source>
        <dbReference type="ARBA" id="ARBA00023136"/>
    </source>
</evidence>
<dbReference type="EC" id="2.7.13.3" evidence="3"/>
<dbReference type="InterPro" id="IPR011620">
    <property type="entry name" value="Sig_transdc_His_kinase_LytS_TM"/>
</dbReference>
<dbReference type="GO" id="GO:0071555">
    <property type="term" value="P:cell wall organization"/>
    <property type="evidence" value="ECO:0007669"/>
    <property type="project" value="InterPro"/>
</dbReference>
<keyword evidence="9 16" id="KW-0418">Kinase</keyword>
<feature type="transmembrane region" description="Helical" evidence="14">
    <location>
        <begin position="100"/>
        <end position="117"/>
    </location>
</feature>
<evidence type="ECO:0000256" key="10">
    <source>
        <dbReference type="ARBA" id="ARBA00022840"/>
    </source>
</evidence>
<feature type="transmembrane region" description="Helical" evidence="14">
    <location>
        <begin position="7"/>
        <end position="25"/>
    </location>
</feature>
<dbReference type="Pfam" id="PF07694">
    <property type="entry name" value="5TM-5TMR_LYT"/>
    <property type="match status" value="1"/>
</dbReference>
<dbReference type="SMART" id="SM00387">
    <property type="entry name" value="HATPase_c"/>
    <property type="match status" value="1"/>
</dbReference>
<evidence type="ECO:0000256" key="14">
    <source>
        <dbReference type="SAM" id="Phobius"/>
    </source>
</evidence>
<feature type="transmembrane region" description="Helical" evidence="14">
    <location>
        <begin position="129"/>
        <end position="150"/>
    </location>
</feature>
<proteinExistence type="predicted"/>
<dbReference type="RefSeq" id="WP_257444978.1">
    <property type="nucleotide sequence ID" value="NZ_JANIPJ010000005.1"/>
</dbReference>
<feature type="domain" description="Histidine kinase" evidence="15">
    <location>
        <begin position="210"/>
        <end position="418"/>
    </location>
</feature>
<protein>
    <recommendedName>
        <fullName evidence="3">histidine kinase</fullName>
        <ecNumber evidence="3">2.7.13.3</ecNumber>
    </recommendedName>
</protein>
<dbReference type="Proteomes" id="UP001141950">
    <property type="component" value="Unassembled WGS sequence"/>
</dbReference>
<dbReference type="SUPFAM" id="SSF47384">
    <property type="entry name" value="Homodimeric domain of signal transducing histidine kinase"/>
    <property type="match status" value="1"/>
</dbReference>
<dbReference type="Gene3D" id="3.30.565.10">
    <property type="entry name" value="Histidine kinase-like ATPase, C-terminal domain"/>
    <property type="match status" value="1"/>
</dbReference>
<evidence type="ECO:0000313" key="17">
    <source>
        <dbReference type="Proteomes" id="UP001141950"/>
    </source>
</evidence>
<evidence type="ECO:0000256" key="7">
    <source>
        <dbReference type="ARBA" id="ARBA00022692"/>
    </source>
</evidence>
<dbReference type="AlphaFoldDB" id="A0A9X2MLF1"/>
<evidence type="ECO:0000259" key="15">
    <source>
        <dbReference type="PROSITE" id="PS50109"/>
    </source>
</evidence>
<keyword evidence="7 14" id="KW-0812">Transmembrane</keyword>
<dbReference type="InterPro" id="IPR003661">
    <property type="entry name" value="HisK_dim/P_dom"/>
</dbReference>
<dbReference type="GO" id="GO:0000155">
    <property type="term" value="F:phosphorelay sensor kinase activity"/>
    <property type="evidence" value="ECO:0007669"/>
    <property type="project" value="InterPro"/>
</dbReference>
<dbReference type="PANTHER" id="PTHR43065">
    <property type="entry name" value="SENSOR HISTIDINE KINASE"/>
    <property type="match status" value="1"/>
</dbReference>
<dbReference type="EMBL" id="JANIPJ010000005">
    <property type="protein sequence ID" value="MCR2804148.1"/>
    <property type="molecule type" value="Genomic_DNA"/>
</dbReference>
<evidence type="ECO:0000256" key="12">
    <source>
        <dbReference type="ARBA" id="ARBA00023012"/>
    </source>
</evidence>
<keyword evidence="17" id="KW-1185">Reference proteome</keyword>